<evidence type="ECO:0000256" key="1">
    <source>
        <dbReference type="SAM" id="Phobius"/>
    </source>
</evidence>
<accession>A0A5E6Y7D6</accession>
<keyword evidence="1" id="KW-1133">Transmembrane helix</keyword>
<dbReference type="EMBL" id="CABVHO010000001">
    <property type="protein sequence ID" value="VVN49838.1"/>
    <property type="molecule type" value="Genomic_DNA"/>
</dbReference>
<feature type="transmembrane region" description="Helical" evidence="1">
    <location>
        <begin position="9"/>
        <end position="31"/>
    </location>
</feature>
<gene>
    <name evidence="2" type="ORF">PS685_00101</name>
</gene>
<sequence length="68" mass="7303">MPSISTGRLCLFLLLSTLYLIFSVAWFFLAIPQLISSSSDVDLFGAFAGTAVWAVTGASMIICVIRKA</sequence>
<reference evidence="2 3" key="1">
    <citation type="submission" date="2019-09" db="EMBL/GenBank/DDBJ databases">
        <authorList>
            <person name="Chandra G."/>
            <person name="Truman W A."/>
        </authorList>
    </citation>
    <scope>NUCLEOTIDE SEQUENCE [LARGE SCALE GENOMIC DNA]</scope>
    <source>
        <strain evidence="2">PS685</strain>
    </source>
</reference>
<evidence type="ECO:0000313" key="2">
    <source>
        <dbReference type="EMBL" id="VVN49838.1"/>
    </source>
</evidence>
<protein>
    <submittedName>
        <fullName evidence="2">Uncharacterized protein</fullName>
    </submittedName>
</protein>
<name>A0A5E6Y7D6_PSEFL</name>
<feature type="transmembrane region" description="Helical" evidence="1">
    <location>
        <begin position="43"/>
        <end position="65"/>
    </location>
</feature>
<organism evidence="2 3">
    <name type="scientific">Pseudomonas fluorescens</name>
    <dbReference type="NCBI Taxonomy" id="294"/>
    <lineage>
        <taxon>Bacteria</taxon>
        <taxon>Pseudomonadati</taxon>
        <taxon>Pseudomonadota</taxon>
        <taxon>Gammaproteobacteria</taxon>
        <taxon>Pseudomonadales</taxon>
        <taxon>Pseudomonadaceae</taxon>
        <taxon>Pseudomonas</taxon>
    </lineage>
</organism>
<keyword evidence="1" id="KW-0472">Membrane</keyword>
<evidence type="ECO:0000313" key="3">
    <source>
        <dbReference type="Proteomes" id="UP000326437"/>
    </source>
</evidence>
<dbReference type="RefSeq" id="WP_150627994.1">
    <property type="nucleotide sequence ID" value="NZ_CABVHO010000001.1"/>
</dbReference>
<keyword evidence="1" id="KW-0812">Transmembrane</keyword>
<dbReference type="Proteomes" id="UP000326437">
    <property type="component" value="Unassembled WGS sequence"/>
</dbReference>
<dbReference type="AlphaFoldDB" id="A0A5E6Y7D6"/>
<proteinExistence type="predicted"/>